<dbReference type="Pfam" id="PF13377">
    <property type="entry name" value="Peripla_BP_3"/>
    <property type="match status" value="1"/>
</dbReference>
<evidence type="ECO:0000256" key="2">
    <source>
        <dbReference type="ARBA" id="ARBA00023125"/>
    </source>
</evidence>
<dbReference type="SMART" id="SM00354">
    <property type="entry name" value="HTH_LACI"/>
    <property type="match status" value="1"/>
</dbReference>
<reference evidence="5 6" key="1">
    <citation type="submission" date="2021-03" db="EMBL/GenBank/DDBJ databases">
        <title>Genomic Encyclopedia of Type Strains, Phase IV (KMG-IV): sequencing the most valuable type-strain genomes for metagenomic binning, comparative biology and taxonomic classification.</title>
        <authorList>
            <person name="Goeker M."/>
        </authorList>
    </citation>
    <scope>NUCLEOTIDE SEQUENCE [LARGE SCALE GENOMIC DNA]</scope>
    <source>
        <strain evidence="5 6">DSM 26427</strain>
    </source>
</reference>
<dbReference type="SUPFAM" id="SSF47413">
    <property type="entry name" value="lambda repressor-like DNA-binding domains"/>
    <property type="match status" value="1"/>
</dbReference>
<dbReference type="EMBL" id="JAGGJV010000003">
    <property type="protein sequence ID" value="MBP1858473.1"/>
    <property type="molecule type" value="Genomic_DNA"/>
</dbReference>
<evidence type="ECO:0000259" key="4">
    <source>
        <dbReference type="PROSITE" id="PS50932"/>
    </source>
</evidence>
<dbReference type="PANTHER" id="PTHR30146">
    <property type="entry name" value="LACI-RELATED TRANSCRIPTIONAL REPRESSOR"/>
    <property type="match status" value="1"/>
</dbReference>
<organism evidence="5 6">
    <name type="scientific">Rhizobium herbae</name>
    <dbReference type="NCBI Taxonomy" id="508661"/>
    <lineage>
        <taxon>Bacteria</taxon>
        <taxon>Pseudomonadati</taxon>
        <taxon>Pseudomonadota</taxon>
        <taxon>Alphaproteobacteria</taxon>
        <taxon>Hyphomicrobiales</taxon>
        <taxon>Rhizobiaceae</taxon>
        <taxon>Rhizobium/Agrobacterium group</taxon>
        <taxon>Rhizobium</taxon>
    </lineage>
</organism>
<dbReference type="GO" id="GO:0003677">
    <property type="term" value="F:DNA binding"/>
    <property type="evidence" value="ECO:0007669"/>
    <property type="project" value="UniProtKB-KW"/>
</dbReference>
<dbReference type="Proteomes" id="UP000823786">
    <property type="component" value="Unassembled WGS sequence"/>
</dbReference>
<keyword evidence="2 5" id="KW-0238">DNA-binding</keyword>
<accession>A0ABS4EKJ6</accession>
<evidence type="ECO:0000313" key="6">
    <source>
        <dbReference type="Proteomes" id="UP000823786"/>
    </source>
</evidence>
<dbReference type="Gene3D" id="1.10.260.40">
    <property type="entry name" value="lambda repressor-like DNA-binding domains"/>
    <property type="match status" value="1"/>
</dbReference>
<name>A0ABS4EKJ6_9HYPH</name>
<dbReference type="Gene3D" id="3.40.50.2300">
    <property type="match status" value="2"/>
</dbReference>
<dbReference type="SUPFAM" id="SSF53822">
    <property type="entry name" value="Periplasmic binding protein-like I"/>
    <property type="match status" value="1"/>
</dbReference>
<gene>
    <name evidence="5" type="ORF">J2Z75_001981</name>
</gene>
<dbReference type="InterPro" id="IPR046335">
    <property type="entry name" value="LacI/GalR-like_sensor"/>
</dbReference>
<dbReference type="InterPro" id="IPR000843">
    <property type="entry name" value="HTH_LacI"/>
</dbReference>
<proteinExistence type="predicted"/>
<dbReference type="CDD" id="cd06279">
    <property type="entry name" value="PBP1_LacI-like"/>
    <property type="match status" value="1"/>
</dbReference>
<dbReference type="CDD" id="cd01392">
    <property type="entry name" value="HTH_LacI"/>
    <property type="match status" value="1"/>
</dbReference>
<dbReference type="PANTHER" id="PTHR30146:SF138">
    <property type="entry name" value="TRANSCRIPTIONAL REGULATORY PROTEIN"/>
    <property type="match status" value="1"/>
</dbReference>
<dbReference type="Pfam" id="PF00356">
    <property type="entry name" value="LacI"/>
    <property type="match status" value="1"/>
</dbReference>
<keyword evidence="6" id="KW-1185">Reference proteome</keyword>
<comment type="caution">
    <text evidence="5">The sequence shown here is derived from an EMBL/GenBank/DDBJ whole genome shotgun (WGS) entry which is preliminary data.</text>
</comment>
<feature type="domain" description="HTH lacI-type" evidence="4">
    <location>
        <begin position="6"/>
        <end position="61"/>
    </location>
</feature>
<evidence type="ECO:0000256" key="3">
    <source>
        <dbReference type="ARBA" id="ARBA00023163"/>
    </source>
</evidence>
<dbReference type="InterPro" id="IPR028082">
    <property type="entry name" value="Peripla_BP_I"/>
</dbReference>
<keyword evidence="3" id="KW-0804">Transcription</keyword>
<protein>
    <submittedName>
        <fullName evidence="5">DNA-binding LacI/PurR family transcriptional regulator</fullName>
    </submittedName>
</protein>
<sequence length="353" mass="37282">MIKGNVKLADVAKAAGVSQGTASNVFSRPEVVRQEVRERVLGIARELGYNGPDIKGRLLRAGRVNAIGVAAIEPLAYFFEDPWARALMTEIAAVCDATGTGIALVSAQNQQKLAWNINSALVDGFILLCVEGGEKLVELTRRRQLPFIALALGSGNASIPAIGIDNIAGAATAARHLADLGHRRFAILAIGLNDDRVGVVTPEQAVRSLKFTSRDRALGYWQALADFGIGREDVPMYGTQNDRPSVNAALEALFSTAKPPRAILAMSDRIALLAMQWLAGRGLAVPGDVSVIGFDGVPEAATAAPGLTTMAQPLEEIARRAVAAILDEAVPPLQEALEVMLVVRGSTAPPRSD</sequence>
<dbReference type="RefSeq" id="WP_209851205.1">
    <property type="nucleotide sequence ID" value="NZ_JAGGJV010000003.1"/>
</dbReference>
<evidence type="ECO:0000256" key="1">
    <source>
        <dbReference type="ARBA" id="ARBA00023015"/>
    </source>
</evidence>
<dbReference type="InterPro" id="IPR010982">
    <property type="entry name" value="Lambda_DNA-bd_dom_sf"/>
</dbReference>
<evidence type="ECO:0000313" key="5">
    <source>
        <dbReference type="EMBL" id="MBP1858473.1"/>
    </source>
</evidence>
<keyword evidence="1" id="KW-0805">Transcription regulation</keyword>
<dbReference type="PROSITE" id="PS50932">
    <property type="entry name" value="HTH_LACI_2"/>
    <property type="match status" value="1"/>
</dbReference>